<proteinExistence type="predicted"/>
<comment type="caution">
    <text evidence="1">The sequence shown here is derived from an EMBL/GenBank/DDBJ whole genome shotgun (WGS) entry which is preliminary data.</text>
</comment>
<organism evidence="1">
    <name type="scientific">Tanacetum cinerariifolium</name>
    <name type="common">Dalmatian daisy</name>
    <name type="synonym">Chrysanthemum cinerariifolium</name>
    <dbReference type="NCBI Taxonomy" id="118510"/>
    <lineage>
        <taxon>Eukaryota</taxon>
        <taxon>Viridiplantae</taxon>
        <taxon>Streptophyta</taxon>
        <taxon>Embryophyta</taxon>
        <taxon>Tracheophyta</taxon>
        <taxon>Spermatophyta</taxon>
        <taxon>Magnoliopsida</taxon>
        <taxon>eudicotyledons</taxon>
        <taxon>Gunneridae</taxon>
        <taxon>Pentapetalae</taxon>
        <taxon>asterids</taxon>
        <taxon>campanulids</taxon>
        <taxon>Asterales</taxon>
        <taxon>Asteraceae</taxon>
        <taxon>Asteroideae</taxon>
        <taxon>Anthemideae</taxon>
        <taxon>Anthemidinae</taxon>
        <taxon>Tanacetum</taxon>
    </lineage>
</organism>
<dbReference type="AlphaFoldDB" id="A0A699I1L5"/>
<sequence>MSVLVKHDLEGYEFEKICINGKSLSEIQLEHEMEDEFKVVVVKMVHECRDCMIVVKEIVSRLLEEDEVSHFGKEKQQWMKKRLVEKEKRNWDEMIHHHFHQSWHQVEVMRKDDFE</sequence>
<gene>
    <name evidence="1" type="ORF">Tci_482113</name>
</gene>
<dbReference type="EMBL" id="BKCJ010240931">
    <property type="protein sequence ID" value="GEZ10140.1"/>
    <property type="molecule type" value="Genomic_DNA"/>
</dbReference>
<accession>A0A699I1L5</accession>
<protein>
    <submittedName>
        <fullName evidence="1">Uncharacterized protein</fullName>
    </submittedName>
</protein>
<evidence type="ECO:0000313" key="1">
    <source>
        <dbReference type="EMBL" id="GEZ10140.1"/>
    </source>
</evidence>
<name>A0A699I1L5_TANCI</name>
<reference evidence="1" key="1">
    <citation type="journal article" date="2019" name="Sci. Rep.">
        <title>Draft genome of Tanacetum cinerariifolium, the natural source of mosquito coil.</title>
        <authorList>
            <person name="Yamashiro T."/>
            <person name="Shiraishi A."/>
            <person name="Satake H."/>
            <person name="Nakayama K."/>
        </authorList>
    </citation>
    <scope>NUCLEOTIDE SEQUENCE</scope>
</reference>